<dbReference type="AlphaFoldDB" id="A0A8J9V6N4"/>
<dbReference type="Proteomes" id="UP000838878">
    <property type="component" value="Chromosome 5"/>
</dbReference>
<evidence type="ECO:0000313" key="3">
    <source>
        <dbReference type="Proteomes" id="UP000838878"/>
    </source>
</evidence>
<reference evidence="2" key="1">
    <citation type="submission" date="2021-12" db="EMBL/GenBank/DDBJ databases">
        <authorList>
            <person name="Martin H S."/>
        </authorList>
    </citation>
    <scope>NUCLEOTIDE SEQUENCE</scope>
</reference>
<name>A0A8J9V6N4_9NEOP</name>
<protein>
    <submittedName>
        <fullName evidence="2">Uncharacterized protein</fullName>
    </submittedName>
</protein>
<feature type="region of interest" description="Disordered" evidence="1">
    <location>
        <begin position="1"/>
        <end position="81"/>
    </location>
</feature>
<organism evidence="2 3">
    <name type="scientific">Brenthis ino</name>
    <name type="common">lesser marbled fritillary</name>
    <dbReference type="NCBI Taxonomy" id="405034"/>
    <lineage>
        <taxon>Eukaryota</taxon>
        <taxon>Metazoa</taxon>
        <taxon>Ecdysozoa</taxon>
        <taxon>Arthropoda</taxon>
        <taxon>Hexapoda</taxon>
        <taxon>Insecta</taxon>
        <taxon>Pterygota</taxon>
        <taxon>Neoptera</taxon>
        <taxon>Endopterygota</taxon>
        <taxon>Lepidoptera</taxon>
        <taxon>Glossata</taxon>
        <taxon>Ditrysia</taxon>
        <taxon>Papilionoidea</taxon>
        <taxon>Nymphalidae</taxon>
        <taxon>Heliconiinae</taxon>
        <taxon>Argynnini</taxon>
        <taxon>Brenthis</taxon>
    </lineage>
</organism>
<feature type="compositionally biased region" description="Gly residues" evidence="1">
    <location>
        <begin position="12"/>
        <end position="27"/>
    </location>
</feature>
<sequence length="81" mass="8544">MQLLRAHSFTMGGEGAHAGCRGQGGRGKGGELKGTSKRAPARISSGVLRPARRPMLGHDGRSRRYTTGGPEWPTITTATMP</sequence>
<gene>
    <name evidence="2" type="ORF">BINO364_LOCUS11724</name>
</gene>
<dbReference type="EMBL" id="OV170225">
    <property type="protein sequence ID" value="CAH0726242.1"/>
    <property type="molecule type" value="Genomic_DNA"/>
</dbReference>
<evidence type="ECO:0000313" key="2">
    <source>
        <dbReference type="EMBL" id="CAH0726242.1"/>
    </source>
</evidence>
<feature type="non-terminal residue" evidence="2">
    <location>
        <position position="81"/>
    </location>
</feature>
<proteinExistence type="predicted"/>
<evidence type="ECO:0000256" key="1">
    <source>
        <dbReference type="SAM" id="MobiDB-lite"/>
    </source>
</evidence>
<keyword evidence="3" id="KW-1185">Reference proteome</keyword>
<accession>A0A8J9V6N4</accession>